<dbReference type="InParanoid" id="A0A2T3BFZ4"/>
<proteinExistence type="predicted"/>
<evidence type="ECO:0000313" key="2">
    <source>
        <dbReference type="Proteomes" id="UP000241818"/>
    </source>
</evidence>
<dbReference type="EMBL" id="KZ679006">
    <property type="protein sequence ID" value="PSS28299.1"/>
    <property type="molecule type" value="Genomic_DNA"/>
</dbReference>
<keyword evidence="2" id="KW-1185">Reference proteome</keyword>
<dbReference type="RefSeq" id="XP_024725824.1">
    <property type="nucleotide sequence ID" value="XM_024863271.1"/>
</dbReference>
<organism evidence="1 2">
    <name type="scientific">Amorphotheca resinae ATCC 22711</name>
    <dbReference type="NCBI Taxonomy" id="857342"/>
    <lineage>
        <taxon>Eukaryota</taxon>
        <taxon>Fungi</taxon>
        <taxon>Dikarya</taxon>
        <taxon>Ascomycota</taxon>
        <taxon>Pezizomycotina</taxon>
        <taxon>Leotiomycetes</taxon>
        <taxon>Helotiales</taxon>
        <taxon>Amorphothecaceae</taxon>
        <taxon>Amorphotheca</taxon>
    </lineage>
</organism>
<name>A0A2T3BFZ4_AMORE</name>
<evidence type="ECO:0000313" key="1">
    <source>
        <dbReference type="EMBL" id="PSS28299.1"/>
    </source>
</evidence>
<protein>
    <submittedName>
        <fullName evidence="1">Uncharacterized protein</fullName>
    </submittedName>
</protein>
<dbReference type="GeneID" id="36571352"/>
<gene>
    <name evidence="1" type="ORF">M430DRAFT_15520</name>
</gene>
<dbReference type="OrthoDB" id="194443at2759"/>
<reference evidence="1 2" key="1">
    <citation type="journal article" date="2018" name="New Phytol.">
        <title>Comparative genomics and transcriptomics depict ericoid mycorrhizal fungi as versatile saprotrophs and plant mutualists.</title>
        <authorList>
            <person name="Martino E."/>
            <person name="Morin E."/>
            <person name="Grelet G.A."/>
            <person name="Kuo A."/>
            <person name="Kohler A."/>
            <person name="Daghino S."/>
            <person name="Barry K.W."/>
            <person name="Cichocki N."/>
            <person name="Clum A."/>
            <person name="Dockter R.B."/>
            <person name="Hainaut M."/>
            <person name="Kuo R.C."/>
            <person name="LaButti K."/>
            <person name="Lindahl B.D."/>
            <person name="Lindquist E.A."/>
            <person name="Lipzen A."/>
            <person name="Khouja H.R."/>
            <person name="Magnuson J."/>
            <person name="Murat C."/>
            <person name="Ohm R.A."/>
            <person name="Singer S.W."/>
            <person name="Spatafora J.W."/>
            <person name="Wang M."/>
            <person name="Veneault-Fourrey C."/>
            <person name="Henrissat B."/>
            <person name="Grigoriev I.V."/>
            <person name="Martin F.M."/>
            <person name="Perotto S."/>
        </authorList>
    </citation>
    <scope>NUCLEOTIDE SEQUENCE [LARGE SCALE GENOMIC DNA]</scope>
    <source>
        <strain evidence="1 2">ATCC 22711</strain>
    </source>
</reference>
<dbReference type="Proteomes" id="UP000241818">
    <property type="component" value="Unassembled WGS sequence"/>
</dbReference>
<sequence length="270" mass="30010">MNLSATSTVSMPPPLTPQLYAEYLSGKRITIVVGPVFKGFELRTAGALERAMAKGFELATVKGFELSESMLAHASPYFASAFKDGRLTYEHAFLGIRAVVLHNVTIRSFELAISYIFSFEKRFFKFGVIGFGDEGDFISAMIELSSLNETLLIPGLDEVTRSSLSSVLANSDALGNEHIRRAFELLEPKSGTRDAIVRKAFAHFQSRDWELESRNIYDDWKFGEALENENGLQSALQKGGSTTTFNLNCDLEQRVSRFAHGSKKQSPTRD</sequence>
<accession>A0A2T3BFZ4</accession>
<dbReference type="AlphaFoldDB" id="A0A2T3BFZ4"/>